<feature type="signal peptide" evidence="2">
    <location>
        <begin position="1"/>
        <end position="19"/>
    </location>
</feature>
<evidence type="ECO:0000256" key="2">
    <source>
        <dbReference type="SAM" id="SignalP"/>
    </source>
</evidence>
<evidence type="ECO:0000256" key="1">
    <source>
        <dbReference type="SAM" id="MobiDB-lite"/>
    </source>
</evidence>
<keyword evidence="3" id="KW-1185">Reference proteome</keyword>
<reference evidence="4" key="1">
    <citation type="submission" date="2022-11" db="UniProtKB">
        <authorList>
            <consortium name="WormBaseParasite"/>
        </authorList>
    </citation>
    <scope>IDENTIFICATION</scope>
</reference>
<proteinExistence type="predicted"/>
<dbReference type="AlphaFoldDB" id="A0A915EWC0"/>
<feature type="compositionally biased region" description="Basic and acidic residues" evidence="1">
    <location>
        <begin position="73"/>
        <end position="87"/>
    </location>
</feature>
<feature type="chain" id="PRO_5036673158" evidence="2">
    <location>
        <begin position="20"/>
        <end position="165"/>
    </location>
</feature>
<feature type="region of interest" description="Disordered" evidence="1">
    <location>
        <begin position="23"/>
        <end position="87"/>
    </location>
</feature>
<dbReference type="Proteomes" id="UP000887574">
    <property type="component" value="Unplaced"/>
</dbReference>
<dbReference type="WBParaSite" id="jg9709">
    <property type="protein sequence ID" value="jg9709"/>
    <property type="gene ID" value="jg9709"/>
</dbReference>
<organism evidence="3 4">
    <name type="scientific">Ditylenchus dipsaci</name>
    <dbReference type="NCBI Taxonomy" id="166011"/>
    <lineage>
        <taxon>Eukaryota</taxon>
        <taxon>Metazoa</taxon>
        <taxon>Ecdysozoa</taxon>
        <taxon>Nematoda</taxon>
        <taxon>Chromadorea</taxon>
        <taxon>Rhabditida</taxon>
        <taxon>Tylenchina</taxon>
        <taxon>Tylenchomorpha</taxon>
        <taxon>Sphaerularioidea</taxon>
        <taxon>Anguinidae</taxon>
        <taxon>Anguininae</taxon>
        <taxon>Ditylenchus</taxon>
    </lineage>
</organism>
<protein>
    <submittedName>
        <fullName evidence="4">Uncharacterized protein</fullName>
    </submittedName>
</protein>
<accession>A0A915EWC0</accession>
<name>A0A915EWC0_9BILA</name>
<evidence type="ECO:0000313" key="3">
    <source>
        <dbReference type="Proteomes" id="UP000887574"/>
    </source>
</evidence>
<keyword evidence="2" id="KW-0732">Signal</keyword>
<sequence length="165" mass="18382">MNNKLVIFIALFGLLLVSAEPRNGRKSGRGGQQQDNSEQEEGVQGADGGGGQKEGHGGSRSKSGGKGSGTELVEARVEEANVVDTKDTNRKKVPEEIEVEVNSVAMVKSWYWQFPEKYYKTVGQIFFPEKSLRTSYLKLALPTANSNFYLFKCDSIYWRRSQYSS</sequence>
<evidence type="ECO:0000313" key="4">
    <source>
        <dbReference type="WBParaSite" id="jg9709"/>
    </source>
</evidence>